<feature type="compositionally biased region" description="Basic and acidic residues" evidence="2">
    <location>
        <begin position="1"/>
        <end position="19"/>
    </location>
</feature>
<accession>A0AAW9SSP9</accession>
<reference evidence="4" key="2">
    <citation type="submission" date="2023-05" db="EMBL/GenBank/DDBJ databases">
        <authorList>
            <person name="Du J."/>
        </authorList>
    </citation>
    <scope>NUCLEOTIDE SEQUENCE</scope>
    <source>
        <strain evidence="4">UMB1064</strain>
    </source>
</reference>
<comment type="similarity">
    <text evidence="1">Belongs to the UPF0337 (CsbD) family.</text>
</comment>
<evidence type="ECO:0000313" key="8">
    <source>
        <dbReference type="Proteomes" id="UP000595198"/>
    </source>
</evidence>
<dbReference type="SUPFAM" id="SSF69047">
    <property type="entry name" value="Hypothetical protein YjbJ"/>
    <property type="match status" value="1"/>
</dbReference>
<evidence type="ECO:0000313" key="6">
    <source>
        <dbReference type="EMBL" id="QQB83375.1"/>
    </source>
</evidence>
<dbReference type="Proteomes" id="UP000595198">
    <property type="component" value="Chromosome"/>
</dbReference>
<gene>
    <name evidence="5" type="ORF">I6G95_03335</name>
    <name evidence="6" type="ORF">I6H48_03925</name>
    <name evidence="4" type="ORF">QP460_001015</name>
</gene>
<name>A0AAW9SSP9_CORAY</name>
<dbReference type="Pfam" id="PF05532">
    <property type="entry name" value="CsbD"/>
    <property type="match status" value="1"/>
</dbReference>
<dbReference type="Proteomes" id="UP001223646">
    <property type="component" value="Unassembled WGS sequence"/>
</dbReference>
<dbReference type="Proteomes" id="UP000594774">
    <property type="component" value="Chromosome"/>
</dbReference>
<organism evidence="4 9">
    <name type="scientific">Corynebacterium amycolatum</name>
    <dbReference type="NCBI Taxonomy" id="43765"/>
    <lineage>
        <taxon>Bacteria</taxon>
        <taxon>Bacillati</taxon>
        <taxon>Actinomycetota</taxon>
        <taxon>Actinomycetes</taxon>
        <taxon>Mycobacteriales</taxon>
        <taxon>Corynebacteriaceae</taxon>
        <taxon>Corynebacterium</taxon>
    </lineage>
</organism>
<reference evidence="4" key="3">
    <citation type="submission" date="2024-05" db="EMBL/GenBank/DDBJ databases">
        <authorList>
            <person name="Wolfe A."/>
        </authorList>
    </citation>
    <scope>NUCLEOTIDE SEQUENCE</scope>
    <source>
        <strain evidence="4">UMB1064</strain>
    </source>
</reference>
<proteinExistence type="inferred from homology"/>
<evidence type="ECO:0000313" key="7">
    <source>
        <dbReference type="Proteomes" id="UP000594774"/>
    </source>
</evidence>
<dbReference type="InterPro" id="IPR008462">
    <property type="entry name" value="CsbD"/>
</dbReference>
<evidence type="ECO:0000259" key="3">
    <source>
        <dbReference type="Pfam" id="PF05532"/>
    </source>
</evidence>
<feature type="region of interest" description="Disordered" evidence="2">
    <location>
        <begin position="1"/>
        <end position="62"/>
    </location>
</feature>
<protein>
    <submittedName>
        <fullName evidence="4">CsbD family protein</fullName>
    </submittedName>
</protein>
<evidence type="ECO:0000313" key="5">
    <source>
        <dbReference type="EMBL" id="QPR31494.1"/>
    </source>
</evidence>
<dbReference type="RefSeq" id="WP_069359008.1">
    <property type="nucleotide sequence ID" value="NZ_CP065628.1"/>
</dbReference>
<evidence type="ECO:0000256" key="2">
    <source>
        <dbReference type="SAM" id="MobiDB-lite"/>
    </source>
</evidence>
<feature type="domain" description="CsbD-like" evidence="3">
    <location>
        <begin position="4"/>
        <end position="52"/>
    </location>
</feature>
<evidence type="ECO:0000313" key="4">
    <source>
        <dbReference type="EMBL" id="MEO3716174.1"/>
    </source>
</evidence>
<evidence type="ECO:0000313" key="9">
    <source>
        <dbReference type="Proteomes" id="UP001223646"/>
    </source>
</evidence>
<dbReference type="InterPro" id="IPR036629">
    <property type="entry name" value="YjbJ_sf"/>
</dbReference>
<sequence length="62" mass="6430">MSELQNKADELGGKVKEAAGDAVGNDDLANQGKGEQTASKIKQGAEDLKDKAAETLGKLTDK</sequence>
<dbReference type="Gene3D" id="1.10.1470.10">
    <property type="entry name" value="YjbJ"/>
    <property type="match status" value="1"/>
</dbReference>
<dbReference type="EMBL" id="JASOOY020000003">
    <property type="protein sequence ID" value="MEO3716174.1"/>
    <property type="molecule type" value="Genomic_DNA"/>
</dbReference>
<dbReference type="EMBL" id="CP065628">
    <property type="protein sequence ID" value="QPR31494.1"/>
    <property type="molecule type" value="Genomic_DNA"/>
</dbReference>
<dbReference type="EMBL" id="CP066023">
    <property type="protein sequence ID" value="QQB83375.1"/>
    <property type="molecule type" value="Genomic_DNA"/>
</dbReference>
<dbReference type="AlphaFoldDB" id="A0AAW9SSP9"/>
<reference evidence="7 8" key="1">
    <citation type="submission" date="2020-12" db="EMBL/GenBank/DDBJ databases">
        <title>FDA dAtabase for Regulatory Grade micrObial Sequences (FDA-ARGOS): Supporting development and validation of Infectious Disease Dx tests.</title>
        <authorList>
            <person name="Sproer C."/>
            <person name="Gronow S."/>
            <person name="Severitt S."/>
            <person name="Schroder I."/>
            <person name="Tallon L."/>
            <person name="Sadzewicz L."/>
            <person name="Zhao X."/>
            <person name="Boylan J."/>
            <person name="Ott S."/>
            <person name="Bowen H."/>
            <person name="Vavikolanu K."/>
            <person name="Mehta A."/>
            <person name="Aluvathingal J."/>
            <person name="Nadendla S."/>
            <person name="Lowell S."/>
            <person name="Myers T."/>
            <person name="Yan Y."/>
            <person name="Sichtig H."/>
        </authorList>
    </citation>
    <scope>NUCLEOTIDE SEQUENCE [LARGE SCALE GENOMIC DNA]</scope>
    <source>
        <strain evidence="5 7">FDAARGOS_938</strain>
        <strain evidence="6 8">FDAARGOS_991</strain>
    </source>
</reference>
<evidence type="ECO:0000256" key="1">
    <source>
        <dbReference type="ARBA" id="ARBA00009129"/>
    </source>
</evidence>
<feature type="compositionally biased region" description="Basic and acidic residues" evidence="2">
    <location>
        <begin position="43"/>
        <end position="62"/>
    </location>
</feature>
<keyword evidence="8" id="KW-1185">Reference proteome</keyword>